<evidence type="ECO:0000256" key="1">
    <source>
        <dbReference type="SAM" id="MobiDB-lite"/>
    </source>
</evidence>
<feature type="region of interest" description="Disordered" evidence="1">
    <location>
        <begin position="1"/>
        <end position="187"/>
    </location>
</feature>
<dbReference type="AlphaFoldDB" id="A0AA38LUY5"/>
<reference evidence="2" key="1">
    <citation type="journal article" date="2022" name="G3 (Bethesda)">
        <title>High quality genome of the basidiomycete yeast Dioszegia hungarica PDD-24b-2 isolated from cloud water.</title>
        <authorList>
            <person name="Jarrige D."/>
            <person name="Haridas S."/>
            <person name="Bleykasten-Grosshans C."/>
            <person name="Joly M."/>
            <person name="Nadalig T."/>
            <person name="Sancelme M."/>
            <person name="Vuilleumier S."/>
            <person name="Grigoriev I.V."/>
            <person name="Amato P."/>
            <person name="Bringel F."/>
        </authorList>
    </citation>
    <scope>NUCLEOTIDE SEQUENCE</scope>
    <source>
        <strain evidence="2">PDD-24b-2</strain>
    </source>
</reference>
<feature type="compositionally biased region" description="Low complexity" evidence="1">
    <location>
        <begin position="163"/>
        <end position="176"/>
    </location>
</feature>
<name>A0AA38LUY5_9TREE</name>
<evidence type="ECO:0000313" key="2">
    <source>
        <dbReference type="EMBL" id="KAI9636525.1"/>
    </source>
</evidence>
<dbReference type="EMBL" id="JAKWFO010000005">
    <property type="protein sequence ID" value="KAI9636525.1"/>
    <property type="molecule type" value="Genomic_DNA"/>
</dbReference>
<sequence length="339" mass="36683">MAANFPPPSAPAQAGRVYGGPQEKEAEASISSISASQDAVEAAVSGDRPQKRREKGKKREQSKEDEGSKEGRRSKDDKKRSRNEAKLGEGSTSSKRQRKPRSPSVQFLEAPPRQPVPTVDLTNIDSDDDNDSEPALPADLPFPHSHGNSSPSPAPPTFGYTPARSGSSNASSGQAAEHAPSELPWQPSPTVVRSWIDQYTTRSRNGRIDVHAGLEWTLITSDNVLDIKAMKHQWLLRAIRDELYRLHGANVDIRWSFDGREVVCLAGDTFTAVQDLLGMGGGYGEYAEAGACAQCSSGENGEYISHLAVKCVADREGDKECFPCRALGKKCGGVLRPEN</sequence>
<proteinExistence type="predicted"/>
<protein>
    <submittedName>
        <fullName evidence="2">Uncharacterized protein</fullName>
    </submittedName>
</protein>
<evidence type="ECO:0000313" key="3">
    <source>
        <dbReference type="Proteomes" id="UP001164286"/>
    </source>
</evidence>
<dbReference type="GeneID" id="77732507"/>
<feature type="compositionally biased region" description="Basic and acidic residues" evidence="1">
    <location>
        <begin position="57"/>
        <end position="87"/>
    </location>
</feature>
<keyword evidence="3" id="KW-1185">Reference proteome</keyword>
<dbReference type="RefSeq" id="XP_052946302.1">
    <property type="nucleotide sequence ID" value="XM_053093302.1"/>
</dbReference>
<dbReference type="Proteomes" id="UP001164286">
    <property type="component" value="Unassembled WGS sequence"/>
</dbReference>
<gene>
    <name evidence="2" type="ORF">MKK02DRAFT_45228</name>
</gene>
<accession>A0AA38LUY5</accession>
<comment type="caution">
    <text evidence="2">The sequence shown here is derived from an EMBL/GenBank/DDBJ whole genome shotgun (WGS) entry which is preliminary data.</text>
</comment>
<organism evidence="2 3">
    <name type="scientific">Dioszegia hungarica</name>
    <dbReference type="NCBI Taxonomy" id="4972"/>
    <lineage>
        <taxon>Eukaryota</taxon>
        <taxon>Fungi</taxon>
        <taxon>Dikarya</taxon>
        <taxon>Basidiomycota</taxon>
        <taxon>Agaricomycotina</taxon>
        <taxon>Tremellomycetes</taxon>
        <taxon>Tremellales</taxon>
        <taxon>Bulleribasidiaceae</taxon>
        <taxon>Dioszegia</taxon>
    </lineage>
</organism>
<feature type="compositionally biased region" description="Pro residues" evidence="1">
    <location>
        <begin position="1"/>
        <end position="10"/>
    </location>
</feature>